<sequence length="61" mass="6612">MAIDESAEGRLFLNFELLNVDKAYGGRGIASMLVQQSCNVARTQGFTCLVAETTGKRSLTQ</sequence>
<dbReference type="EMBL" id="VSRR010083481">
    <property type="protein sequence ID" value="MPC90172.1"/>
    <property type="molecule type" value="Genomic_DNA"/>
</dbReference>
<proteinExistence type="predicted"/>
<evidence type="ECO:0000259" key="1">
    <source>
        <dbReference type="Pfam" id="PF00583"/>
    </source>
</evidence>
<dbReference type="CDD" id="cd04301">
    <property type="entry name" value="NAT_SF"/>
    <property type="match status" value="1"/>
</dbReference>
<protein>
    <recommendedName>
        <fullName evidence="1">N-acetyltransferase domain-containing protein</fullName>
    </recommendedName>
</protein>
<dbReference type="GO" id="GO:0016747">
    <property type="term" value="F:acyltransferase activity, transferring groups other than amino-acyl groups"/>
    <property type="evidence" value="ECO:0007669"/>
    <property type="project" value="InterPro"/>
</dbReference>
<name>A0A5B7J1U2_PORTR</name>
<reference evidence="2 3" key="1">
    <citation type="submission" date="2019-05" db="EMBL/GenBank/DDBJ databases">
        <title>Another draft genome of Portunus trituberculatus and its Hox gene families provides insights of decapod evolution.</title>
        <authorList>
            <person name="Jeong J.-H."/>
            <person name="Song I."/>
            <person name="Kim S."/>
            <person name="Choi T."/>
            <person name="Kim D."/>
            <person name="Ryu S."/>
            <person name="Kim W."/>
        </authorList>
    </citation>
    <scope>NUCLEOTIDE SEQUENCE [LARGE SCALE GENOMIC DNA]</scope>
    <source>
        <tissue evidence="2">Muscle</tissue>
    </source>
</reference>
<dbReference type="InterPro" id="IPR000182">
    <property type="entry name" value="GNAT_dom"/>
</dbReference>
<gene>
    <name evidence="2" type="ORF">E2C01_085146</name>
</gene>
<feature type="domain" description="N-acetyltransferase" evidence="1">
    <location>
        <begin position="18"/>
        <end position="54"/>
    </location>
</feature>
<dbReference type="SUPFAM" id="SSF55729">
    <property type="entry name" value="Acyl-CoA N-acyltransferases (Nat)"/>
    <property type="match status" value="1"/>
</dbReference>
<dbReference type="OrthoDB" id="2115692at2759"/>
<keyword evidence="3" id="KW-1185">Reference proteome</keyword>
<evidence type="ECO:0000313" key="2">
    <source>
        <dbReference type="EMBL" id="MPC90172.1"/>
    </source>
</evidence>
<comment type="caution">
    <text evidence="2">The sequence shown here is derived from an EMBL/GenBank/DDBJ whole genome shotgun (WGS) entry which is preliminary data.</text>
</comment>
<dbReference type="Gene3D" id="3.40.630.30">
    <property type="match status" value="1"/>
</dbReference>
<dbReference type="Proteomes" id="UP000324222">
    <property type="component" value="Unassembled WGS sequence"/>
</dbReference>
<dbReference type="InterPro" id="IPR016181">
    <property type="entry name" value="Acyl_CoA_acyltransferase"/>
</dbReference>
<dbReference type="AlphaFoldDB" id="A0A5B7J1U2"/>
<organism evidence="2 3">
    <name type="scientific">Portunus trituberculatus</name>
    <name type="common">Swimming crab</name>
    <name type="synonym">Neptunus trituberculatus</name>
    <dbReference type="NCBI Taxonomy" id="210409"/>
    <lineage>
        <taxon>Eukaryota</taxon>
        <taxon>Metazoa</taxon>
        <taxon>Ecdysozoa</taxon>
        <taxon>Arthropoda</taxon>
        <taxon>Crustacea</taxon>
        <taxon>Multicrustacea</taxon>
        <taxon>Malacostraca</taxon>
        <taxon>Eumalacostraca</taxon>
        <taxon>Eucarida</taxon>
        <taxon>Decapoda</taxon>
        <taxon>Pleocyemata</taxon>
        <taxon>Brachyura</taxon>
        <taxon>Eubrachyura</taxon>
        <taxon>Portunoidea</taxon>
        <taxon>Portunidae</taxon>
        <taxon>Portuninae</taxon>
        <taxon>Portunus</taxon>
    </lineage>
</organism>
<evidence type="ECO:0000313" key="3">
    <source>
        <dbReference type="Proteomes" id="UP000324222"/>
    </source>
</evidence>
<accession>A0A5B7J1U2</accession>
<dbReference type="Pfam" id="PF00583">
    <property type="entry name" value="Acetyltransf_1"/>
    <property type="match status" value="1"/>
</dbReference>